<sequence>MHADTDRDHLAAALDVLLELLDTAQRRRSFPDENEGYKQESLKQERLRYKGLRAQLAADEQHGVPVAREFLDYALGVHPTVFDDDEDAELYDLWVAERQHPAPAEAREHVPYIDDSLGFFVLSFLISHGPSYTHEVQQALDADGAGSLDATSVLRTLPMGLVQWDVTTDRWLVSNDSRG</sequence>
<dbReference type="Proteomes" id="UP000195787">
    <property type="component" value="Unassembled WGS sequence"/>
</dbReference>
<protein>
    <submittedName>
        <fullName evidence="1">Uncharacterized protein</fullName>
    </submittedName>
</protein>
<evidence type="ECO:0000313" key="1">
    <source>
        <dbReference type="EMBL" id="SJM61015.1"/>
    </source>
</evidence>
<evidence type="ECO:0000313" key="2">
    <source>
        <dbReference type="Proteomes" id="UP000195787"/>
    </source>
</evidence>
<accession>A0A1R4FYM5</accession>
<reference evidence="1 2" key="1">
    <citation type="submission" date="2017-02" db="EMBL/GenBank/DDBJ databases">
        <authorList>
            <person name="Peterson S.W."/>
        </authorList>
    </citation>
    <scope>NUCLEOTIDE SEQUENCE [LARGE SCALE GENOMIC DNA]</scope>
    <source>
        <strain evidence="1 2">LMG 22410</strain>
    </source>
</reference>
<dbReference type="EMBL" id="FUHU01000033">
    <property type="protein sequence ID" value="SJM61015.1"/>
    <property type="molecule type" value="Genomic_DNA"/>
</dbReference>
<proteinExistence type="predicted"/>
<dbReference type="OrthoDB" id="9769158at2"/>
<keyword evidence="2" id="KW-1185">Reference proteome</keyword>
<name>A0A1R4FYM5_9MICO</name>
<gene>
    <name evidence="1" type="ORF">CZ674_07450</name>
</gene>
<dbReference type="AlphaFoldDB" id="A0A1R4FYM5"/>
<dbReference type="RefSeq" id="WP_086991923.1">
    <property type="nucleotide sequence ID" value="NZ_FUHU01000033.1"/>
</dbReference>
<organism evidence="1 2">
    <name type="scientific">Agrococcus casei LMG 22410</name>
    <dbReference type="NCBI Taxonomy" id="1255656"/>
    <lineage>
        <taxon>Bacteria</taxon>
        <taxon>Bacillati</taxon>
        <taxon>Actinomycetota</taxon>
        <taxon>Actinomycetes</taxon>
        <taxon>Micrococcales</taxon>
        <taxon>Microbacteriaceae</taxon>
        <taxon>Agrococcus</taxon>
    </lineage>
</organism>
<dbReference type="GeneID" id="303173051"/>